<proteinExistence type="predicted"/>
<keyword evidence="1" id="KW-0472">Membrane</keyword>
<reference evidence="2 3" key="3">
    <citation type="journal article" date="2010" name="BMC Genomics">
        <title>Transcriptome sequencing and comparative analysis of cucumber flowers with different sex types.</title>
        <authorList>
            <person name="Guo S."/>
            <person name="Zheng Y."/>
            <person name="Joung J.G."/>
            <person name="Liu S."/>
            <person name="Zhang Z."/>
            <person name="Crasta O.R."/>
            <person name="Sobral B.W."/>
            <person name="Xu Y."/>
            <person name="Huang S."/>
            <person name="Fei Z."/>
        </authorList>
    </citation>
    <scope>NUCLEOTIDE SEQUENCE [LARGE SCALE GENOMIC DNA]</scope>
    <source>
        <strain evidence="3">cv. 9930</strain>
    </source>
</reference>
<keyword evidence="3" id="KW-1185">Reference proteome</keyword>
<accession>A0A0A0KPS9</accession>
<keyword evidence="1" id="KW-1133">Transmembrane helix</keyword>
<dbReference type="Gramene" id="KGN51588">
    <property type="protein sequence ID" value="KGN51588"/>
    <property type="gene ID" value="Csa_5G582210"/>
</dbReference>
<organism evidence="2 3">
    <name type="scientific">Cucumis sativus</name>
    <name type="common">Cucumber</name>
    <dbReference type="NCBI Taxonomy" id="3659"/>
    <lineage>
        <taxon>Eukaryota</taxon>
        <taxon>Viridiplantae</taxon>
        <taxon>Streptophyta</taxon>
        <taxon>Embryophyta</taxon>
        <taxon>Tracheophyta</taxon>
        <taxon>Spermatophyta</taxon>
        <taxon>Magnoliopsida</taxon>
        <taxon>eudicotyledons</taxon>
        <taxon>Gunneridae</taxon>
        <taxon>Pentapetalae</taxon>
        <taxon>rosids</taxon>
        <taxon>fabids</taxon>
        <taxon>Cucurbitales</taxon>
        <taxon>Cucurbitaceae</taxon>
        <taxon>Benincaseae</taxon>
        <taxon>Cucumis</taxon>
    </lineage>
</organism>
<dbReference type="EMBL" id="CM002926">
    <property type="protein sequence ID" value="KGN51588.1"/>
    <property type="molecule type" value="Genomic_DNA"/>
</dbReference>
<reference evidence="2 3" key="1">
    <citation type="journal article" date="2009" name="Nat. Genet.">
        <title>The genome of the cucumber, Cucumis sativus L.</title>
        <authorList>
            <person name="Huang S."/>
            <person name="Li R."/>
            <person name="Zhang Z."/>
            <person name="Li L."/>
            <person name="Gu X."/>
            <person name="Fan W."/>
            <person name="Lucas W.J."/>
            <person name="Wang X."/>
            <person name="Xie B."/>
            <person name="Ni P."/>
            <person name="Ren Y."/>
            <person name="Zhu H."/>
            <person name="Li J."/>
            <person name="Lin K."/>
            <person name="Jin W."/>
            <person name="Fei Z."/>
            <person name="Li G."/>
            <person name="Staub J."/>
            <person name="Kilian A."/>
            <person name="van der Vossen E.A."/>
            <person name="Wu Y."/>
            <person name="Guo J."/>
            <person name="He J."/>
            <person name="Jia Z."/>
            <person name="Ren Y."/>
            <person name="Tian G."/>
            <person name="Lu Y."/>
            <person name="Ruan J."/>
            <person name="Qian W."/>
            <person name="Wang M."/>
            <person name="Huang Q."/>
            <person name="Li B."/>
            <person name="Xuan Z."/>
            <person name="Cao J."/>
            <person name="Asan"/>
            <person name="Wu Z."/>
            <person name="Zhang J."/>
            <person name="Cai Q."/>
            <person name="Bai Y."/>
            <person name="Zhao B."/>
            <person name="Han Y."/>
            <person name="Li Y."/>
            <person name="Li X."/>
            <person name="Wang S."/>
            <person name="Shi Q."/>
            <person name="Liu S."/>
            <person name="Cho W.K."/>
            <person name="Kim J.Y."/>
            <person name="Xu Y."/>
            <person name="Heller-Uszynska K."/>
            <person name="Miao H."/>
            <person name="Cheng Z."/>
            <person name="Zhang S."/>
            <person name="Wu J."/>
            <person name="Yang Y."/>
            <person name="Kang H."/>
            <person name="Li M."/>
            <person name="Liang H."/>
            <person name="Ren X."/>
            <person name="Shi Z."/>
            <person name="Wen M."/>
            <person name="Jian M."/>
            <person name="Yang H."/>
            <person name="Zhang G."/>
            <person name="Yang Z."/>
            <person name="Chen R."/>
            <person name="Liu S."/>
            <person name="Li J."/>
            <person name="Ma L."/>
            <person name="Liu H."/>
            <person name="Zhou Y."/>
            <person name="Zhao J."/>
            <person name="Fang X."/>
            <person name="Li G."/>
            <person name="Fang L."/>
            <person name="Li Y."/>
            <person name="Liu D."/>
            <person name="Zheng H."/>
            <person name="Zhang Y."/>
            <person name="Qin N."/>
            <person name="Li Z."/>
            <person name="Yang G."/>
            <person name="Yang S."/>
            <person name="Bolund L."/>
            <person name="Kristiansen K."/>
            <person name="Zheng H."/>
            <person name="Li S."/>
            <person name="Zhang X."/>
            <person name="Yang H."/>
            <person name="Wang J."/>
            <person name="Sun R."/>
            <person name="Zhang B."/>
            <person name="Jiang S."/>
            <person name="Wang J."/>
            <person name="Du Y."/>
            <person name="Li S."/>
        </authorList>
    </citation>
    <scope>NUCLEOTIDE SEQUENCE [LARGE SCALE GENOMIC DNA]</scope>
    <source>
        <strain evidence="3">cv. 9930</strain>
    </source>
</reference>
<evidence type="ECO:0000256" key="1">
    <source>
        <dbReference type="SAM" id="Phobius"/>
    </source>
</evidence>
<feature type="transmembrane region" description="Helical" evidence="1">
    <location>
        <begin position="31"/>
        <end position="48"/>
    </location>
</feature>
<dbReference type="Proteomes" id="UP000029981">
    <property type="component" value="Chromosome 5"/>
</dbReference>
<name>A0A0A0KPS9_CUCSA</name>
<evidence type="ECO:0000313" key="2">
    <source>
        <dbReference type="EMBL" id="KGN51588.1"/>
    </source>
</evidence>
<evidence type="ECO:0000313" key="3">
    <source>
        <dbReference type="Proteomes" id="UP000029981"/>
    </source>
</evidence>
<dbReference type="STRING" id="3659.A0A0A0KPS9"/>
<reference evidence="2 3" key="4">
    <citation type="journal article" date="2011" name="BMC Genomics">
        <title>RNA-Seq improves annotation of protein-coding genes in the cucumber genome.</title>
        <authorList>
            <person name="Li Z."/>
            <person name="Zhang Z."/>
            <person name="Yan P."/>
            <person name="Huang S."/>
            <person name="Fei Z."/>
            <person name="Lin K."/>
        </authorList>
    </citation>
    <scope>NUCLEOTIDE SEQUENCE [LARGE SCALE GENOMIC DNA]</scope>
    <source>
        <strain evidence="3">cv. 9930</strain>
    </source>
</reference>
<protein>
    <submittedName>
        <fullName evidence="2">Uncharacterized protein</fullName>
    </submittedName>
</protein>
<reference evidence="2 3" key="2">
    <citation type="journal article" date="2009" name="PLoS ONE">
        <title>An integrated genetic and cytogenetic map of the cucumber genome.</title>
        <authorList>
            <person name="Ren Y."/>
            <person name="Zhang Z."/>
            <person name="Liu J."/>
            <person name="Staub J.E."/>
            <person name="Han Y."/>
            <person name="Cheng Z."/>
            <person name="Li X."/>
            <person name="Lu J."/>
            <person name="Miao H."/>
            <person name="Kang H."/>
            <person name="Xie B."/>
            <person name="Gu X."/>
            <person name="Wang X."/>
            <person name="Du Y."/>
            <person name="Jin W."/>
            <person name="Huang S."/>
        </authorList>
    </citation>
    <scope>NUCLEOTIDE SEQUENCE [LARGE SCALE GENOMIC DNA]</scope>
    <source>
        <strain evidence="3">cv. 9930</strain>
    </source>
</reference>
<keyword evidence="1" id="KW-0812">Transmembrane</keyword>
<gene>
    <name evidence="2" type="ORF">Csa_5G582210</name>
</gene>
<dbReference type="AlphaFoldDB" id="A0A0A0KPS9"/>
<sequence length="119" mass="14200">MFKIFTLHGILTNFLQPQSDRKSRYWKLTMHYIYFLKGFVLMVQNLYYMNARRTVYRDENAACTEDINDMVIEFNFSMRYTVKELGTELHHSSIILCDLLRVSMDILKDHICVLQGSMD</sequence>